<organism evidence="8 9">
    <name type="scientific">Chryseomicrobium palamuruense</name>
    <dbReference type="NCBI Taxonomy" id="682973"/>
    <lineage>
        <taxon>Bacteria</taxon>
        <taxon>Bacillati</taxon>
        <taxon>Bacillota</taxon>
        <taxon>Bacilli</taxon>
        <taxon>Bacillales</taxon>
        <taxon>Caryophanaceae</taxon>
        <taxon>Chryseomicrobium</taxon>
    </lineage>
</organism>
<dbReference type="Proteomes" id="UP001595733">
    <property type="component" value="Unassembled WGS sequence"/>
</dbReference>
<feature type="transmembrane region" description="Helical" evidence="6">
    <location>
        <begin position="12"/>
        <end position="35"/>
    </location>
</feature>
<evidence type="ECO:0000256" key="1">
    <source>
        <dbReference type="ARBA" id="ARBA00004651"/>
    </source>
</evidence>
<comment type="caution">
    <text evidence="8">The sequence shown here is derived from an EMBL/GenBank/DDBJ whole genome shotgun (WGS) entry which is preliminary data.</text>
</comment>
<evidence type="ECO:0000256" key="4">
    <source>
        <dbReference type="ARBA" id="ARBA00022989"/>
    </source>
</evidence>
<feature type="transmembrane region" description="Helical" evidence="6">
    <location>
        <begin position="243"/>
        <end position="264"/>
    </location>
</feature>
<evidence type="ECO:0000256" key="2">
    <source>
        <dbReference type="ARBA" id="ARBA00022448"/>
    </source>
</evidence>
<dbReference type="Gene3D" id="1.20.1250.20">
    <property type="entry name" value="MFS general substrate transporter like domains"/>
    <property type="match status" value="1"/>
</dbReference>
<dbReference type="RefSeq" id="WP_378139001.1">
    <property type="nucleotide sequence ID" value="NZ_JBHSEF010000008.1"/>
</dbReference>
<feature type="transmembrane region" description="Helical" evidence="6">
    <location>
        <begin position="139"/>
        <end position="158"/>
    </location>
</feature>
<evidence type="ECO:0000313" key="8">
    <source>
        <dbReference type="EMBL" id="MFC4353529.1"/>
    </source>
</evidence>
<feature type="transmembrane region" description="Helical" evidence="6">
    <location>
        <begin position="301"/>
        <end position="326"/>
    </location>
</feature>
<feature type="transmembrane region" description="Helical" evidence="6">
    <location>
        <begin position="276"/>
        <end position="295"/>
    </location>
</feature>
<feature type="transmembrane region" description="Helical" evidence="6">
    <location>
        <begin position="77"/>
        <end position="94"/>
    </location>
</feature>
<dbReference type="InterPro" id="IPR020846">
    <property type="entry name" value="MFS_dom"/>
</dbReference>
<dbReference type="SUPFAM" id="SSF103473">
    <property type="entry name" value="MFS general substrate transporter"/>
    <property type="match status" value="1"/>
</dbReference>
<dbReference type="InterPro" id="IPR052714">
    <property type="entry name" value="MFS_Exporter"/>
</dbReference>
<evidence type="ECO:0000256" key="3">
    <source>
        <dbReference type="ARBA" id="ARBA00022692"/>
    </source>
</evidence>
<dbReference type="PROSITE" id="PS50850">
    <property type="entry name" value="MFS"/>
    <property type="match status" value="1"/>
</dbReference>
<evidence type="ECO:0000256" key="6">
    <source>
        <dbReference type="SAM" id="Phobius"/>
    </source>
</evidence>
<dbReference type="InterPro" id="IPR005829">
    <property type="entry name" value="Sugar_transporter_CS"/>
</dbReference>
<dbReference type="PRINTS" id="PR00500">
    <property type="entry name" value="POLYCYSTIN1"/>
</dbReference>
<dbReference type="CDD" id="cd17489">
    <property type="entry name" value="MFS_YfcJ_like"/>
    <property type="match status" value="1"/>
</dbReference>
<name>A0ABV8URA0_9BACL</name>
<dbReference type="PANTHER" id="PTHR23531:SF1">
    <property type="entry name" value="QUINOLENE RESISTANCE PROTEIN NORA"/>
    <property type="match status" value="1"/>
</dbReference>
<feature type="transmembrane region" description="Helical" evidence="6">
    <location>
        <begin position="338"/>
        <end position="360"/>
    </location>
</feature>
<sequence>MKREPLWTKNFIMIAGVNFLLTLVFFLLVVIIGLYAVESFNATTSQAGLVTGIFIVGTLIGRLFIGGKIDRIGRKNTLIIGFILFNAVTLLYFIQSTITVLLITRLLHGISLGIASTAAATIVAYIIPMARRGEGIGYFSMSSTLATAIGPFVGLLLIQYTTFPVIFTICFVVGIVGLFSALLVQVPNQSSAPVEGKNMVKRFAVSQYIEPKAVPIASVTLFIAFCFSSVLSFVNFYAIELDLLQAASVFFLVYAISVLISRPFTGRLMDAKGANYVMYPAFVLLATGLVLLGTASNSFTFLLAASLIGFGFGNMQSCTQAIAVKITPMHRMGMATSTFFIFLDAGLGFGPYVLGLLLAGVSYSEMYILLGGVAASTVILYYVVYGRKDKSYLSAH</sequence>
<evidence type="ECO:0000313" key="9">
    <source>
        <dbReference type="Proteomes" id="UP001595733"/>
    </source>
</evidence>
<keyword evidence="5 6" id="KW-0472">Membrane</keyword>
<proteinExistence type="predicted"/>
<keyword evidence="3 6" id="KW-0812">Transmembrane</keyword>
<protein>
    <submittedName>
        <fullName evidence="8">MFS transporter</fullName>
    </submittedName>
</protein>
<dbReference type="Pfam" id="PF07690">
    <property type="entry name" value="MFS_1"/>
    <property type="match status" value="1"/>
</dbReference>
<keyword evidence="2" id="KW-0813">Transport</keyword>
<feature type="transmembrane region" description="Helical" evidence="6">
    <location>
        <begin position="47"/>
        <end position="65"/>
    </location>
</feature>
<feature type="transmembrane region" description="Helical" evidence="6">
    <location>
        <begin position="366"/>
        <end position="384"/>
    </location>
</feature>
<dbReference type="EMBL" id="JBHSEF010000008">
    <property type="protein sequence ID" value="MFC4353529.1"/>
    <property type="molecule type" value="Genomic_DNA"/>
</dbReference>
<comment type="subcellular location">
    <subcellularLocation>
        <location evidence="1">Cell membrane</location>
        <topology evidence="1">Multi-pass membrane protein</topology>
    </subcellularLocation>
</comment>
<dbReference type="InterPro" id="IPR000434">
    <property type="entry name" value="PC1"/>
</dbReference>
<dbReference type="PROSITE" id="PS00216">
    <property type="entry name" value="SUGAR_TRANSPORT_1"/>
    <property type="match status" value="1"/>
</dbReference>
<evidence type="ECO:0000259" key="7">
    <source>
        <dbReference type="PROSITE" id="PS50850"/>
    </source>
</evidence>
<dbReference type="InterPro" id="IPR011701">
    <property type="entry name" value="MFS"/>
</dbReference>
<dbReference type="InterPro" id="IPR036259">
    <property type="entry name" value="MFS_trans_sf"/>
</dbReference>
<feature type="transmembrane region" description="Helical" evidence="6">
    <location>
        <begin position="106"/>
        <end position="127"/>
    </location>
</feature>
<feature type="domain" description="Major facilitator superfamily (MFS) profile" evidence="7">
    <location>
        <begin position="10"/>
        <end position="389"/>
    </location>
</feature>
<feature type="transmembrane region" description="Helical" evidence="6">
    <location>
        <begin position="216"/>
        <end position="237"/>
    </location>
</feature>
<dbReference type="PANTHER" id="PTHR23531">
    <property type="entry name" value="QUINOLENE RESISTANCE PROTEIN NORA"/>
    <property type="match status" value="1"/>
</dbReference>
<keyword evidence="4 6" id="KW-1133">Transmembrane helix</keyword>
<accession>A0ABV8URA0</accession>
<gene>
    <name evidence="8" type="ORF">ACFO0S_00450</name>
</gene>
<feature type="transmembrane region" description="Helical" evidence="6">
    <location>
        <begin position="164"/>
        <end position="184"/>
    </location>
</feature>
<evidence type="ECO:0000256" key="5">
    <source>
        <dbReference type="ARBA" id="ARBA00023136"/>
    </source>
</evidence>
<keyword evidence="9" id="KW-1185">Reference proteome</keyword>
<reference evidence="9" key="1">
    <citation type="journal article" date="2019" name="Int. J. Syst. Evol. Microbiol.">
        <title>The Global Catalogue of Microorganisms (GCM) 10K type strain sequencing project: providing services to taxonomists for standard genome sequencing and annotation.</title>
        <authorList>
            <consortium name="The Broad Institute Genomics Platform"/>
            <consortium name="The Broad Institute Genome Sequencing Center for Infectious Disease"/>
            <person name="Wu L."/>
            <person name="Ma J."/>
        </authorList>
    </citation>
    <scope>NUCLEOTIDE SEQUENCE [LARGE SCALE GENOMIC DNA]</scope>
    <source>
        <strain evidence="9">CCUG 50353</strain>
    </source>
</reference>